<dbReference type="AlphaFoldDB" id="A0A1M6WFY1"/>
<evidence type="ECO:0000259" key="2">
    <source>
        <dbReference type="Pfam" id="PF01676"/>
    </source>
</evidence>
<sequence length="322" mass="35841">MKKFFLYSILSLFMLSCSNNDTDAQTQTPTQPTKPEAKYQTKNVILLVVDGPRISETWEAANKENIPNRVSLLNQGVFISNFKNNGTTNTNPGHSAMCSGVYENIKNNGTELPGFPSIMQQWLKFTGADKTKAWVIASKDKLEVLNDCKLADWKGKFQPSVDCGVSGNGTGYRDDLITMTKTKEVMTKYSPNVIVINLKDVDSYGHANKWDEYIKAIKTTDASIKEIWDYIQSLPAYKDKTTLIVSNDHGRHLDANGGFAEHGDDCAGCRHIEFFAMGPDFKKNTTISTGNYEQIDIASTMAELLGVPAQYMKGKIIKDAFK</sequence>
<reference evidence="3 5" key="1">
    <citation type="submission" date="2016-07" db="EMBL/GenBank/DDBJ databases">
        <authorList>
            <person name="Jeong J.-J."/>
            <person name="Kim D.W."/>
            <person name="Sang M.K."/>
            <person name="Choi I.-G."/>
            <person name="Kim K.D."/>
        </authorList>
    </citation>
    <scope>NUCLEOTIDE SEQUENCE [LARGE SCALE GENOMIC DNA]</scope>
    <source>
        <strain evidence="3 5">C-26</strain>
    </source>
</reference>
<dbReference type="RefSeq" id="WP_066695917.1">
    <property type="nucleotide sequence ID" value="NZ_FRBM01000001.1"/>
</dbReference>
<dbReference type="Proteomes" id="UP000093508">
    <property type="component" value="Unassembled WGS sequence"/>
</dbReference>
<evidence type="ECO:0000313" key="4">
    <source>
        <dbReference type="EMBL" id="SHK92617.1"/>
    </source>
</evidence>
<dbReference type="SUPFAM" id="SSF53649">
    <property type="entry name" value="Alkaline phosphatase-like"/>
    <property type="match status" value="1"/>
</dbReference>
<dbReference type="GO" id="GO:0046872">
    <property type="term" value="F:metal ion binding"/>
    <property type="evidence" value="ECO:0007669"/>
    <property type="project" value="InterPro"/>
</dbReference>
<dbReference type="OrthoDB" id="9791578at2"/>
<dbReference type="Gene3D" id="3.40.720.10">
    <property type="entry name" value="Alkaline Phosphatase, subunit A"/>
    <property type="match status" value="2"/>
</dbReference>
<evidence type="ECO:0000313" key="6">
    <source>
        <dbReference type="Proteomes" id="UP000184069"/>
    </source>
</evidence>
<evidence type="ECO:0000313" key="5">
    <source>
        <dbReference type="Proteomes" id="UP000093508"/>
    </source>
</evidence>
<feature type="chain" id="PRO_5009922050" evidence="1">
    <location>
        <begin position="24"/>
        <end position="322"/>
    </location>
</feature>
<name>A0A1M6WFY1_9FLAO</name>
<dbReference type="STRING" id="1423959.SAMN05444407_101621"/>
<feature type="domain" description="Metalloenzyme" evidence="2">
    <location>
        <begin position="44"/>
        <end position="307"/>
    </location>
</feature>
<evidence type="ECO:0000256" key="1">
    <source>
        <dbReference type="SAM" id="SignalP"/>
    </source>
</evidence>
<dbReference type="PANTHER" id="PTHR10151">
    <property type="entry name" value="ECTONUCLEOTIDE PYROPHOSPHATASE/PHOSPHODIESTERASE"/>
    <property type="match status" value="1"/>
</dbReference>
<dbReference type="PROSITE" id="PS51257">
    <property type="entry name" value="PROKAR_LIPOPROTEIN"/>
    <property type="match status" value="1"/>
</dbReference>
<evidence type="ECO:0000313" key="3">
    <source>
        <dbReference type="EMBL" id="OCA78379.1"/>
    </source>
</evidence>
<dbReference type="EMBL" id="FRBM01000001">
    <property type="protein sequence ID" value="SHK92617.1"/>
    <property type="molecule type" value="Genomic_DNA"/>
</dbReference>
<reference evidence="4 6" key="2">
    <citation type="submission" date="2016-11" db="EMBL/GenBank/DDBJ databases">
        <authorList>
            <person name="Jaros S."/>
            <person name="Januszkiewicz K."/>
            <person name="Wedrychowicz H."/>
        </authorList>
    </citation>
    <scope>NUCLEOTIDE SEQUENCE [LARGE SCALE GENOMIC DNA]</scope>
    <source>
        <strain evidence="4 6">DSM 27621</strain>
    </source>
</reference>
<keyword evidence="1" id="KW-0732">Signal</keyword>
<dbReference type="GO" id="GO:0016787">
    <property type="term" value="F:hydrolase activity"/>
    <property type="evidence" value="ECO:0007669"/>
    <property type="project" value="UniProtKB-ARBA"/>
</dbReference>
<dbReference type="InterPro" id="IPR017850">
    <property type="entry name" value="Alkaline_phosphatase_core_sf"/>
</dbReference>
<accession>A0A1M6WFY1</accession>
<dbReference type="InterPro" id="IPR006124">
    <property type="entry name" value="Metalloenzyme"/>
</dbReference>
<dbReference type="Proteomes" id="UP000184069">
    <property type="component" value="Unassembled WGS sequence"/>
</dbReference>
<organism evidence="4 6">
    <name type="scientific">Chryseobacterium contaminans</name>
    <dbReference type="NCBI Taxonomy" id="1423959"/>
    <lineage>
        <taxon>Bacteria</taxon>
        <taxon>Pseudomonadati</taxon>
        <taxon>Bacteroidota</taxon>
        <taxon>Flavobacteriia</taxon>
        <taxon>Flavobacteriales</taxon>
        <taxon>Weeksellaceae</taxon>
        <taxon>Chryseobacterium group</taxon>
        <taxon>Chryseobacterium</taxon>
    </lineage>
</organism>
<protein>
    <submittedName>
        <fullName evidence="4">Metalloenzyme superfamily protein</fullName>
    </submittedName>
    <submittedName>
        <fullName evidence="3">Sulfatase</fullName>
    </submittedName>
</protein>
<keyword evidence="5" id="KW-1185">Reference proteome</keyword>
<dbReference type="Pfam" id="PF01676">
    <property type="entry name" value="Metalloenzyme"/>
    <property type="match status" value="1"/>
</dbReference>
<dbReference type="EMBL" id="MAYF01000223">
    <property type="protein sequence ID" value="OCA78379.1"/>
    <property type="molecule type" value="Genomic_DNA"/>
</dbReference>
<dbReference type="PANTHER" id="PTHR10151:SF120">
    <property type="entry name" value="BIS(5'-ADENOSYL)-TRIPHOSPHATASE"/>
    <property type="match status" value="1"/>
</dbReference>
<feature type="signal peptide" evidence="1">
    <location>
        <begin position="1"/>
        <end position="23"/>
    </location>
</feature>
<gene>
    <name evidence="3" type="ORF">BBH99_01220</name>
    <name evidence="4" type="ORF">SAMN05444407_101621</name>
</gene>
<proteinExistence type="predicted"/>